<comment type="caution">
    <text evidence="8">The sequence shown here is derived from an EMBL/GenBank/DDBJ whole genome shotgun (WGS) entry which is preliminary data.</text>
</comment>
<accession>A0A154W2R7</accession>
<dbReference type="SMART" id="SM00387">
    <property type="entry name" value="HATPase_c"/>
    <property type="match status" value="1"/>
</dbReference>
<dbReference type="SUPFAM" id="SSF52172">
    <property type="entry name" value="CheY-like"/>
    <property type="match status" value="1"/>
</dbReference>
<dbReference type="Gene3D" id="3.40.50.2300">
    <property type="match status" value="1"/>
</dbReference>
<dbReference type="CDD" id="cd12914">
    <property type="entry name" value="PDC1_DGC_like"/>
    <property type="match status" value="1"/>
</dbReference>
<feature type="modified residue" description="4-aspartylphosphate" evidence="4">
    <location>
        <position position="757"/>
    </location>
</feature>
<dbReference type="Gene3D" id="1.10.287.130">
    <property type="match status" value="1"/>
</dbReference>
<dbReference type="Proteomes" id="UP000076400">
    <property type="component" value="Unassembled WGS sequence"/>
</dbReference>
<evidence type="ECO:0000313" key="8">
    <source>
        <dbReference type="EMBL" id="KZD07844.1"/>
    </source>
</evidence>
<dbReference type="Pfam" id="PF00072">
    <property type="entry name" value="Response_reg"/>
    <property type="match status" value="1"/>
</dbReference>
<proteinExistence type="predicted"/>
<evidence type="ECO:0000256" key="3">
    <source>
        <dbReference type="ARBA" id="ARBA00022553"/>
    </source>
</evidence>
<dbReference type="EC" id="2.7.13.3" evidence="2"/>
<keyword evidence="9" id="KW-1185">Reference proteome</keyword>
<reference evidence="8 9" key="1">
    <citation type="submission" date="2015-12" db="EMBL/GenBank/DDBJ databases">
        <title>Genome sequence of Oceanibaculum pacificum MCCC 1A02656.</title>
        <authorList>
            <person name="Lu L."/>
            <person name="Lai Q."/>
            <person name="Shao Z."/>
            <person name="Qian P."/>
        </authorList>
    </citation>
    <scope>NUCLEOTIDE SEQUENCE [LARGE SCALE GENOMIC DNA]</scope>
    <source>
        <strain evidence="8 9">MCCC 1A02656</strain>
    </source>
</reference>
<dbReference type="InterPro" id="IPR036097">
    <property type="entry name" value="HisK_dim/P_sf"/>
</dbReference>
<keyword evidence="5" id="KW-1133">Transmembrane helix</keyword>
<dbReference type="PROSITE" id="PS50109">
    <property type="entry name" value="HIS_KIN"/>
    <property type="match status" value="1"/>
</dbReference>
<dbReference type="CDD" id="cd00082">
    <property type="entry name" value="HisKA"/>
    <property type="match status" value="1"/>
</dbReference>
<dbReference type="PANTHER" id="PTHR43065">
    <property type="entry name" value="SENSOR HISTIDINE KINASE"/>
    <property type="match status" value="1"/>
</dbReference>
<dbReference type="Pfam" id="PF02518">
    <property type="entry name" value="HATPase_c"/>
    <property type="match status" value="1"/>
</dbReference>
<gene>
    <name evidence="8" type="ORF">AUP43_09480</name>
</gene>
<sequence>MIPILSGVPEAAFRPVPSARRGFHQRYILTYAALLFVAITGLTFGIMELEKREVAIQDTYAVAHSVSAPLAANVELFLGTVDRSLQIAQQAIQDALQNNATDTLALHRALQDVQAHAIEPLQYAALDKDGTLLATSRTATPEILQLNDREYYHFHLNRTEDGLYIGNPIQIRLQSARGVWGIPLSRSLRTKDGALLGVISASVPLSLFKATFEHARLSEHGVVGIAKLDGRLLAAFQTNQMPAQTVADAIDIAADKPQGHQMTAPLPDGQRRLVSWKQVPDKEMIVFTAVTEKQALSLWRAQLLSGALVQGLIWLAVLASAFLLDRNRLRRDREEQTAREIIDAAFAAISDPLLIVDPDCNLTLANRAVRRFKADFKLPCKLYDAVPYLQSNGYDSLIMETKQAKEAMLRDVYFHELDQWFSLSIYPFSKGAVIYMLDVSEHKKTQDQLRQAQKMEMVGQLAGGIAHDFNNLLTVIIGNIDFILEDAAAQPRIAKTAELVLRAAERAGELTASLLAIGRRQALAPTPTDVNALLTDLHMIIRRVLPESIGIEVVPAQDAWRAEIDASQLETAILNLAINARDAMPEGGRLTLETMNHYIDADYAERHGEVTPGPYLLLAVSDTGHGMDLETKERAFDPFFTTKPEGKGTGLGLSMVQGFIKQTGGHIKIYSEPGQGTTIKLYLPRAEQAAVAPPAADDDPGIARGTETILVVEDDPLVQNHVAELVERLGYRLFTAGDADDAMQCLATHRIDLLLTDVTLPGGVNGRKLAERAQAHYPHLRVVFMSGYTRNAIIHHGRLDADVDFLPKPFRIGEMAQIIRRVLDRPAD</sequence>
<evidence type="ECO:0000256" key="1">
    <source>
        <dbReference type="ARBA" id="ARBA00000085"/>
    </source>
</evidence>
<dbReference type="GO" id="GO:0000155">
    <property type="term" value="F:phosphorelay sensor kinase activity"/>
    <property type="evidence" value="ECO:0007669"/>
    <property type="project" value="InterPro"/>
</dbReference>
<dbReference type="Pfam" id="PF00512">
    <property type="entry name" value="HisKA"/>
    <property type="match status" value="1"/>
</dbReference>
<keyword evidence="3 4" id="KW-0597">Phosphoprotein</keyword>
<dbReference type="PROSITE" id="PS50110">
    <property type="entry name" value="RESPONSE_REGULATORY"/>
    <property type="match status" value="1"/>
</dbReference>
<dbReference type="InterPro" id="IPR004358">
    <property type="entry name" value="Sig_transdc_His_kin-like_C"/>
</dbReference>
<dbReference type="AlphaFoldDB" id="A0A154W2R7"/>
<comment type="catalytic activity">
    <reaction evidence="1">
        <text>ATP + protein L-histidine = ADP + protein N-phospho-L-histidine.</text>
        <dbReference type="EC" id="2.7.13.3"/>
    </reaction>
</comment>
<dbReference type="CDD" id="cd16919">
    <property type="entry name" value="HATPase_CckA-like"/>
    <property type="match status" value="1"/>
</dbReference>
<feature type="transmembrane region" description="Helical" evidence="5">
    <location>
        <begin position="28"/>
        <end position="47"/>
    </location>
</feature>
<dbReference type="InterPro" id="IPR001789">
    <property type="entry name" value="Sig_transdc_resp-reg_receiver"/>
</dbReference>
<dbReference type="RefSeq" id="WP_067556437.1">
    <property type="nucleotide sequence ID" value="NZ_LPXN01000111.1"/>
</dbReference>
<dbReference type="SUPFAM" id="SSF47384">
    <property type="entry name" value="Homodimeric domain of signal transducing histidine kinase"/>
    <property type="match status" value="1"/>
</dbReference>
<evidence type="ECO:0000259" key="7">
    <source>
        <dbReference type="PROSITE" id="PS50110"/>
    </source>
</evidence>
<evidence type="ECO:0000259" key="6">
    <source>
        <dbReference type="PROSITE" id="PS50109"/>
    </source>
</evidence>
<keyword evidence="5" id="KW-0812">Transmembrane</keyword>
<dbReference type="CDD" id="cd12915">
    <property type="entry name" value="PDC2_DGC_like"/>
    <property type="match status" value="1"/>
</dbReference>
<dbReference type="InterPro" id="IPR003594">
    <property type="entry name" value="HATPase_dom"/>
</dbReference>
<feature type="domain" description="Histidine kinase" evidence="6">
    <location>
        <begin position="464"/>
        <end position="687"/>
    </location>
</feature>
<dbReference type="OrthoDB" id="9796100at2"/>
<dbReference type="InterPro" id="IPR005467">
    <property type="entry name" value="His_kinase_dom"/>
</dbReference>
<dbReference type="EMBL" id="LPXN01000111">
    <property type="protein sequence ID" value="KZD07844.1"/>
    <property type="molecule type" value="Genomic_DNA"/>
</dbReference>
<keyword evidence="5" id="KW-0472">Membrane</keyword>
<name>A0A154W2R7_9PROT</name>
<dbReference type="InterPro" id="IPR011006">
    <property type="entry name" value="CheY-like_superfamily"/>
</dbReference>
<evidence type="ECO:0000256" key="5">
    <source>
        <dbReference type="SAM" id="Phobius"/>
    </source>
</evidence>
<organism evidence="8 9">
    <name type="scientific">Oceanibaculum pacificum</name>
    <dbReference type="NCBI Taxonomy" id="580166"/>
    <lineage>
        <taxon>Bacteria</taxon>
        <taxon>Pseudomonadati</taxon>
        <taxon>Pseudomonadota</taxon>
        <taxon>Alphaproteobacteria</taxon>
        <taxon>Rhodospirillales</taxon>
        <taxon>Oceanibaculaceae</taxon>
        <taxon>Oceanibaculum</taxon>
    </lineage>
</organism>
<evidence type="ECO:0000256" key="4">
    <source>
        <dbReference type="PROSITE-ProRule" id="PRU00169"/>
    </source>
</evidence>
<dbReference type="SMART" id="SM00448">
    <property type="entry name" value="REC"/>
    <property type="match status" value="1"/>
</dbReference>
<dbReference type="PRINTS" id="PR00344">
    <property type="entry name" value="BCTRLSENSOR"/>
</dbReference>
<dbReference type="SMART" id="SM00388">
    <property type="entry name" value="HisKA"/>
    <property type="match status" value="1"/>
</dbReference>
<feature type="domain" description="Response regulatory" evidence="7">
    <location>
        <begin position="708"/>
        <end position="823"/>
    </location>
</feature>
<dbReference type="SUPFAM" id="SSF55874">
    <property type="entry name" value="ATPase domain of HSP90 chaperone/DNA topoisomerase II/histidine kinase"/>
    <property type="match status" value="1"/>
</dbReference>
<evidence type="ECO:0000256" key="2">
    <source>
        <dbReference type="ARBA" id="ARBA00012438"/>
    </source>
</evidence>
<protein>
    <recommendedName>
        <fullName evidence="2">histidine kinase</fullName>
        <ecNumber evidence="2">2.7.13.3</ecNumber>
    </recommendedName>
</protein>
<dbReference type="STRING" id="580166.AUP43_09480"/>
<dbReference type="InterPro" id="IPR003661">
    <property type="entry name" value="HisK_dim/P_dom"/>
</dbReference>
<dbReference type="Gene3D" id="3.30.450.20">
    <property type="entry name" value="PAS domain"/>
    <property type="match status" value="3"/>
</dbReference>
<evidence type="ECO:0000313" key="9">
    <source>
        <dbReference type="Proteomes" id="UP000076400"/>
    </source>
</evidence>
<dbReference type="InterPro" id="IPR036890">
    <property type="entry name" value="HATPase_C_sf"/>
</dbReference>
<dbReference type="PANTHER" id="PTHR43065:SF49">
    <property type="entry name" value="HISTIDINE KINASE"/>
    <property type="match status" value="1"/>
</dbReference>
<dbReference type="Gene3D" id="3.30.565.10">
    <property type="entry name" value="Histidine kinase-like ATPase, C-terminal domain"/>
    <property type="match status" value="1"/>
</dbReference>